<evidence type="ECO:0000313" key="2">
    <source>
        <dbReference type="Proteomes" id="UP001062846"/>
    </source>
</evidence>
<proteinExistence type="predicted"/>
<accession>A0ACC0M2L0</accession>
<dbReference type="Proteomes" id="UP001062846">
    <property type="component" value="Chromosome 10"/>
</dbReference>
<evidence type="ECO:0000313" key="1">
    <source>
        <dbReference type="EMBL" id="KAI8534827.1"/>
    </source>
</evidence>
<sequence>MHEIRRRGLKVVVAGIRKTIDNDIPVIDKSFDFDNAVEEAQHAINAAHVESDSIENGIGLVKLMGRYSVLLFTFDFGVTWYIAMYGTLASRDVDCCLIPESPFYLEGPGGLFDSIEKRLKENGHMVIVIAEGAGQQRELWA</sequence>
<keyword evidence="2" id="KW-1185">Reference proteome</keyword>
<gene>
    <name evidence="1" type="ORF">RHMOL_Rhmol10G0127000</name>
</gene>
<dbReference type="EMBL" id="CM046397">
    <property type="protein sequence ID" value="KAI8534827.1"/>
    <property type="molecule type" value="Genomic_DNA"/>
</dbReference>
<organism evidence="1 2">
    <name type="scientific">Rhododendron molle</name>
    <name type="common">Chinese azalea</name>
    <name type="synonym">Azalea mollis</name>
    <dbReference type="NCBI Taxonomy" id="49168"/>
    <lineage>
        <taxon>Eukaryota</taxon>
        <taxon>Viridiplantae</taxon>
        <taxon>Streptophyta</taxon>
        <taxon>Embryophyta</taxon>
        <taxon>Tracheophyta</taxon>
        <taxon>Spermatophyta</taxon>
        <taxon>Magnoliopsida</taxon>
        <taxon>eudicotyledons</taxon>
        <taxon>Gunneridae</taxon>
        <taxon>Pentapetalae</taxon>
        <taxon>asterids</taxon>
        <taxon>Ericales</taxon>
        <taxon>Ericaceae</taxon>
        <taxon>Ericoideae</taxon>
        <taxon>Rhodoreae</taxon>
        <taxon>Rhododendron</taxon>
    </lineage>
</organism>
<protein>
    <submittedName>
        <fullName evidence="1">Uncharacterized protein</fullName>
    </submittedName>
</protein>
<reference evidence="1" key="1">
    <citation type="submission" date="2022-02" db="EMBL/GenBank/DDBJ databases">
        <title>Plant Genome Project.</title>
        <authorList>
            <person name="Zhang R.-G."/>
        </authorList>
    </citation>
    <scope>NUCLEOTIDE SEQUENCE</scope>
    <source>
        <strain evidence="1">AT1</strain>
    </source>
</reference>
<name>A0ACC0M2L0_RHOML</name>
<comment type="caution">
    <text evidence="1">The sequence shown here is derived from an EMBL/GenBank/DDBJ whole genome shotgun (WGS) entry which is preliminary data.</text>
</comment>